<comment type="caution">
    <text evidence="5">The sequence shown here is derived from an EMBL/GenBank/DDBJ whole genome shotgun (WGS) entry which is preliminary data.</text>
</comment>
<dbReference type="InterPro" id="IPR027417">
    <property type="entry name" value="P-loop_NTPase"/>
</dbReference>
<reference evidence="5 6" key="1">
    <citation type="submission" date="2019-01" db="EMBL/GenBank/DDBJ databases">
        <title>Sequencing of cultivated peanut Arachis hypogaea provides insights into genome evolution and oil improvement.</title>
        <authorList>
            <person name="Chen X."/>
        </authorList>
    </citation>
    <scope>NUCLEOTIDE SEQUENCE [LARGE SCALE GENOMIC DNA]</scope>
    <source>
        <strain evidence="6">cv. Fuhuasheng</strain>
        <tissue evidence="5">Leaves</tissue>
    </source>
</reference>
<proteinExistence type="inferred from homology"/>
<evidence type="ECO:0000256" key="2">
    <source>
        <dbReference type="ARBA" id="ARBA00022448"/>
    </source>
</evidence>
<dbReference type="Gene3D" id="2.60.40.420">
    <property type="entry name" value="Cupredoxins - blue copper proteins"/>
    <property type="match status" value="1"/>
</dbReference>
<keyword evidence="2" id="KW-0813">Transport</keyword>
<dbReference type="AlphaFoldDB" id="A0A444XPG0"/>
<dbReference type="Gene3D" id="3.40.50.300">
    <property type="entry name" value="P-loop containing nucleotide triphosphate hydrolases"/>
    <property type="match status" value="1"/>
</dbReference>
<dbReference type="SUPFAM" id="SSF49503">
    <property type="entry name" value="Cupredoxins"/>
    <property type="match status" value="1"/>
</dbReference>
<keyword evidence="6" id="KW-1185">Reference proteome</keyword>
<name>A0A444XPG0_ARAHY</name>
<dbReference type="EMBL" id="SDMP01000019">
    <property type="protein sequence ID" value="RYQ91630.1"/>
    <property type="molecule type" value="Genomic_DNA"/>
</dbReference>
<gene>
    <name evidence="5" type="ORF">Ahy_B09g097618</name>
</gene>
<evidence type="ECO:0000256" key="3">
    <source>
        <dbReference type="SAM" id="MobiDB-lite"/>
    </source>
</evidence>
<dbReference type="Pfam" id="PF00394">
    <property type="entry name" value="Cu-oxidase"/>
    <property type="match status" value="1"/>
</dbReference>
<dbReference type="PANTHER" id="PTHR48042">
    <property type="entry name" value="ABC TRANSPORTER G FAMILY MEMBER 11"/>
    <property type="match status" value="1"/>
</dbReference>
<organism evidence="5 6">
    <name type="scientific">Arachis hypogaea</name>
    <name type="common">Peanut</name>
    <dbReference type="NCBI Taxonomy" id="3818"/>
    <lineage>
        <taxon>Eukaryota</taxon>
        <taxon>Viridiplantae</taxon>
        <taxon>Streptophyta</taxon>
        <taxon>Embryophyta</taxon>
        <taxon>Tracheophyta</taxon>
        <taxon>Spermatophyta</taxon>
        <taxon>Magnoliopsida</taxon>
        <taxon>eudicotyledons</taxon>
        <taxon>Gunneridae</taxon>
        <taxon>Pentapetalae</taxon>
        <taxon>rosids</taxon>
        <taxon>fabids</taxon>
        <taxon>Fabales</taxon>
        <taxon>Fabaceae</taxon>
        <taxon>Papilionoideae</taxon>
        <taxon>50 kb inversion clade</taxon>
        <taxon>dalbergioids sensu lato</taxon>
        <taxon>Dalbergieae</taxon>
        <taxon>Pterocarpus clade</taxon>
        <taxon>Arachis</taxon>
    </lineage>
</organism>
<feature type="region of interest" description="Disordered" evidence="3">
    <location>
        <begin position="1"/>
        <end position="22"/>
    </location>
</feature>
<evidence type="ECO:0000313" key="6">
    <source>
        <dbReference type="Proteomes" id="UP000289738"/>
    </source>
</evidence>
<dbReference type="PANTHER" id="PTHR48042:SF1">
    <property type="entry name" value="ABC TRANSPORTER G FAMILY MEMBER 11-LIKE"/>
    <property type="match status" value="1"/>
</dbReference>
<accession>A0A444XPG0</accession>
<sequence>MLNPDETHHDETSFNTNHHSSSPILPLSLLSSPLSLIRVENRASVTSPSLQLCRHTRRTSSLCHCSLARAPSTAARSHELPPLLLALHELPLPPLSLCLSLSRAIHPRRSQPRRVIVSPDLKPTCAVNSEVLLGSNVLFFRPVRKRLRRRYTLFPLLGALISEELSYKVKDSSTLLFLDEPTSGLDSAASYYVMKRIKSFDHKDAIQRTVIASIHQPSAEVFQFFDNLCLLFTGKTDYFGPASAAIQNIILYVVFCFQWFPYPALQNPSDHMLKAINKDFNQVLRRLLDFGKKLPSPDALLINWQRDSAVFTGQAGKTYKFRVSNVGLTTSINFRIQGHSLKLIEVEGAHTLQDTYESLDIHVGQSVV</sequence>
<protein>
    <recommendedName>
        <fullName evidence="4">Plastocyanin-like domain-containing protein</fullName>
    </recommendedName>
</protein>
<evidence type="ECO:0000259" key="4">
    <source>
        <dbReference type="Pfam" id="PF00394"/>
    </source>
</evidence>
<dbReference type="Proteomes" id="UP000289738">
    <property type="component" value="Chromosome B09"/>
</dbReference>
<dbReference type="STRING" id="3818.A0A444XPG0"/>
<dbReference type="InterPro" id="IPR001117">
    <property type="entry name" value="Cu-oxidase_2nd"/>
</dbReference>
<comment type="similarity">
    <text evidence="1">Belongs to the ABC transporter superfamily. ABCG family. Eye pigment precursor importer (TC 3.A.1.204) subfamily.</text>
</comment>
<feature type="domain" description="Plastocyanin-like" evidence="4">
    <location>
        <begin position="286"/>
        <end position="366"/>
    </location>
</feature>
<dbReference type="SUPFAM" id="SSF52540">
    <property type="entry name" value="P-loop containing nucleoside triphosphate hydrolases"/>
    <property type="match status" value="1"/>
</dbReference>
<dbReference type="InterPro" id="IPR052215">
    <property type="entry name" value="Plant_ABCG"/>
</dbReference>
<evidence type="ECO:0000313" key="5">
    <source>
        <dbReference type="EMBL" id="RYQ91630.1"/>
    </source>
</evidence>
<feature type="compositionally biased region" description="Basic and acidic residues" evidence="3">
    <location>
        <begin position="1"/>
        <end position="12"/>
    </location>
</feature>
<evidence type="ECO:0000256" key="1">
    <source>
        <dbReference type="ARBA" id="ARBA00005814"/>
    </source>
</evidence>
<dbReference type="InterPro" id="IPR008972">
    <property type="entry name" value="Cupredoxin"/>
</dbReference>